<evidence type="ECO:0000256" key="1">
    <source>
        <dbReference type="ARBA" id="ARBA00004496"/>
    </source>
</evidence>
<dbReference type="SMART" id="SM00320">
    <property type="entry name" value="WD40"/>
    <property type="match status" value="3"/>
</dbReference>
<keyword evidence="3" id="KW-0853">WD repeat</keyword>
<dbReference type="GO" id="GO:0045504">
    <property type="term" value="F:dynein heavy chain binding"/>
    <property type="evidence" value="ECO:0007669"/>
    <property type="project" value="TreeGrafter"/>
</dbReference>
<feature type="region of interest" description="Disordered" evidence="5">
    <location>
        <begin position="1"/>
        <end position="46"/>
    </location>
</feature>
<keyword evidence="2" id="KW-0963">Cytoplasm</keyword>
<evidence type="ECO:0000256" key="5">
    <source>
        <dbReference type="SAM" id="MobiDB-lite"/>
    </source>
</evidence>
<dbReference type="PANTHER" id="PTHR12442">
    <property type="entry name" value="DYNEIN INTERMEDIATE CHAIN"/>
    <property type="match status" value="1"/>
</dbReference>
<dbReference type="PANTHER" id="PTHR12442:SF26">
    <property type="entry name" value="CYTOPLASMIC DYNEIN 2 INTERMEDIATE CHAIN 2"/>
    <property type="match status" value="1"/>
</dbReference>
<dbReference type="GO" id="GO:0005868">
    <property type="term" value="C:cytoplasmic dynein complex"/>
    <property type="evidence" value="ECO:0007669"/>
    <property type="project" value="TreeGrafter"/>
</dbReference>
<dbReference type="InterPro" id="IPR015943">
    <property type="entry name" value="WD40/YVTN_repeat-like_dom_sf"/>
</dbReference>
<dbReference type="GO" id="GO:0042073">
    <property type="term" value="P:intraciliary transport"/>
    <property type="evidence" value="ECO:0007669"/>
    <property type="project" value="TreeGrafter"/>
</dbReference>
<evidence type="ECO:0000256" key="3">
    <source>
        <dbReference type="ARBA" id="ARBA00022574"/>
    </source>
</evidence>
<comment type="caution">
    <text evidence="6">The sequence shown here is derived from an EMBL/GenBank/DDBJ whole genome shotgun (WGS) entry which is preliminary data.</text>
</comment>
<evidence type="ECO:0000256" key="2">
    <source>
        <dbReference type="ARBA" id="ARBA00022490"/>
    </source>
</evidence>
<accession>A0AAN8PWA5</accession>
<name>A0AAN8PWA5_POLSC</name>
<gene>
    <name evidence="6" type="ORF">RUM43_006869</name>
</gene>
<dbReference type="AlphaFoldDB" id="A0AAN8PWA5"/>
<keyword evidence="4" id="KW-0677">Repeat</keyword>
<organism evidence="6 7">
    <name type="scientific">Polyplax serrata</name>
    <name type="common">Common mouse louse</name>
    <dbReference type="NCBI Taxonomy" id="468196"/>
    <lineage>
        <taxon>Eukaryota</taxon>
        <taxon>Metazoa</taxon>
        <taxon>Ecdysozoa</taxon>
        <taxon>Arthropoda</taxon>
        <taxon>Hexapoda</taxon>
        <taxon>Insecta</taxon>
        <taxon>Pterygota</taxon>
        <taxon>Neoptera</taxon>
        <taxon>Paraneoptera</taxon>
        <taxon>Psocodea</taxon>
        <taxon>Troctomorpha</taxon>
        <taxon>Phthiraptera</taxon>
        <taxon>Anoplura</taxon>
        <taxon>Polyplacidae</taxon>
        <taxon>Polyplax</taxon>
    </lineage>
</organism>
<proteinExistence type="predicted"/>
<evidence type="ECO:0000313" key="7">
    <source>
        <dbReference type="Proteomes" id="UP001372834"/>
    </source>
</evidence>
<dbReference type="GO" id="GO:0097014">
    <property type="term" value="C:ciliary plasm"/>
    <property type="evidence" value="ECO:0007669"/>
    <property type="project" value="TreeGrafter"/>
</dbReference>
<dbReference type="Gene3D" id="2.130.10.10">
    <property type="entry name" value="YVTN repeat-like/Quinoprotein amine dehydrogenase"/>
    <property type="match status" value="1"/>
</dbReference>
<dbReference type="InterPro" id="IPR050687">
    <property type="entry name" value="Dynein_IC"/>
</dbReference>
<dbReference type="InterPro" id="IPR036322">
    <property type="entry name" value="WD40_repeat_dom_sf"/>
</dbReference>
<protein>
    <submittedName>
        <fullName evidence="6">Uncharacterized protein</fullName>
    </submittedName>
</protein>
<evidence type="ECO:0000256" key="4">
    <source>
        <dbReference type="ARBA" id="ARBA00022737"/>
    </source>
</evidence>
<comment type="subcellular location">
    <subcellularLocation>
        <location evidence="1">Cytoplasm</location>
    </subcellularLocation>
</comment>
<dbReference type="SUPFAM" id="SSF50978">
    <property type="entry name" value="WD40 repeat-like"/>
    <property type="match status" value="1"/>
</dbReference>
<dbReference type="Proteomes" id="UP001372834">
    <property type="component" value="Unassembled WGS sequence"/>
</dbReference>
<dbReference type="InterPro" id="IPR001680">
    <property type="entry name" value="WD40_rpt"/>
</dbReference>
<dbReference type="EMBL" id="JAWJWE010000003">
    <property type="protein sequence ID" value="KAK6638602.1"/>
    <property type="molecule type" value="Genomic_DNA"/>
</dbReference>
<reference evidence="6 7" key="1">
    <citation type="submission" date="2023-10" db="EMBL/GenBank/DDBJ databases">
        <title>Genomes of two closely related lineages of the louse Polyplax serrata with different host specificities.</title>
        <authorList>
            <person name="Martinu J."/>
            <person name="Tarabai H."/>
            <person name="Stefka J."/>
            <person name="Hypsa V."/>
        </authorList>
    </citation>
    <scope>NUCLEOTIDE SEQUENCE [LARGE SCALE GENOMIC DNA]</scope>
    <source>
        <strain evidence="6">HR10_N</strain>
    </source>
</reference>
<evidence type="ECO:0000313" key="6">
    <source>
        <dbReference type="EMBL" id="KAK6638602.1"/>
    </source>
</evidence>
<sequence length="446" mass="49640">MFSDSNVNVVGFPSSREEERVTKCSGNQTEKIETKDDQTNTATSKSAGIQTIPAANVNSGGNTNISYDSERLAIFLKRILPHLEEELKDYAAAEDDVSNPNNDYNDEDQNKAVALDDKQIVFKPKELEGKIVSSMTWNSNGVSLAIAFCQKSHEGWCSHESTVKTYNTSKIEFEKLQPSHILKTNSCVQYVRFHPYSPSVLTAGLHNGDIIVWDLANEDEVSLSKEKGEGDTNSHTGPVTHLTWIECLNGLRLVSLGRDGRILFWRVTLSNLTYHVDERFVIFEQQSSVPGTFKDCIEVNCIGFWKDKKSDMIVAAGDKVFHCCWKSARSITSLTGYKDPVTMTYTPHKGITTYVSCLSESDIFASSGIDGEIHVHQFQMSNPLFTISTTYAVMGIFWTAPTCLASWGSSNSMDCHKVNLEQKLLATTTSCQIGRSVITVDYNVKR</sequence>
<dbReference type="GO" id="GO:0045503">
    <property type="term" value="F:dynein light chain binding"/>
    <property type="evidence" value="ECO:0007669"/>
    <property type="project" value="TreeGrafter"/>
</dbReference>